<proteinExistence type="evidence at transcript level"/>
<dbReference type="EMBL" id="EF148814">
    <property type="protein sequence ID" value="ABK96766.1"/>
    <property type="molecule type" value="mRNA"/>
</dbReference>
<organism evidence="1">
    <name type="scientific">Populus trichocarpa x Populus deltoides</name>
    <dbReference type="NCBI Taxonomy" id="3695"/>
    <lineage>
        <taxon>Eukaryota</taxon>
        <taxon>Viridiplantae</taxon>
        <taxon>Streptophyta</taxon>
        <taxon>Embryophyta</taxon>
        <taxon>Tracheophyta</taxon>
        <taxon>Spermatophyta</taxon>
        <taxon>Magnoliopsida</taxon>
        <taxon>eudicotyledons</taxon>
        <taxon>Gunneridae</taxon>
        <taxon>Pentapetalae</taxon>
        <taxon>rosids</taxon>
        <taxon>fabids</taxon>
        <taxon>Malpighiales</taxon>
        <taxon>Salicaceae</taxon>
        <taxon>Saliceae</taxon>
        <taxon>Populus</taxon>
    </lineage>
</organism>
<dbReference type="AlphaFoldDB" id="A9PK63"/>
<evidence type="ECO:0000313" key="1">
    <source>
        <dbReference type="EMBL" id="ABK96766.1"/>
    </source>
</evidence>
<name>A9PK63_9ROSI</name>
<protein>
    <submittedName>
        <fullName evidence="1">Uncharacterized protein</fullName>
    </submittedName>
</protein>
<accession>A9PK63</accession>
<sequence length="35" mass="4457">MKFQIERKLPWEKRYVSTMFRQTFLNQNEMPIPLR</sequence>
<reference evidence="1" key="1">
    <citation type="journal article" date="2008" name="BMC Genomics">
        <title>Analysis of 4,664 high-quality sequence-finished poplar full-length cDNA clones and their utility for the discovery of genes responding to insect feeding.</title>
        <authorList>
            <person name="Ralph S.G."/>
            <person name="Chun H.J."/>
            <person name="Cooper D."/>
            <person name="Kirkpatrick R."/>
            <person name="Kolosova N."/>
            <person name="Gunter L."/>
            <person name="Tuskan G.A."/>
            <person name="Douglas C.J."/>
            <person name="Holt R.A."/>
            <person name="Jones S.J."/>
            <person name="Marra M.A."/>
            <person name="Bohlmann J."/>
        </authorList>
    </citation>
    <scope>NUCLEOTIDE SEQUENCE</scope>
    <source>
        <tissue evidence="1">Sapling trees one metre in height and grown under greenhouse conditions were exposed to continuous feeding by Malacosoma disstria Hubner</tissue>
    </source>
</reference>